<dbReference type="AlphaFoldDB" id="A0A151MHR2"/>
<dbReference type="Proteomes" id="UP000050525">
    <property type="component" value="Unassembled WGS sequence"/>
</dbReference>
<evidence type="ECO:0000313" key="2">
    <source>
        <dbReference type="Proteomes" id="UP000050525"/>
    </source>
</evidence>
<name>A0A151MHR2_ALLMI</name>
<accession>A0A151MHR2</accession>
<protein>
    <submittedName>
        <fullName evidence="1">Uncharacterized protein</fullName>
    </submittedName>
</protein>
<dbReference type="EMBL" id="AKHW03006155">
    <property type="protein sequence ID" value="KYO24051.1"/>
    <property type="molecule type" value="Genomic_DNA"/>
</dbReference>
<proteinExistence type="predicted"/>
<reference evidence="1 2" key="1">
    <citation type="journal article" date="2012" name="Genome Biol.">
        <title>Sequencing three crocodilian genomes to illuminate the evolution of archosaurs and amniotes.</title>
        <authorList>
            <person name="St John J.A."/>
            <person name="Braun E.L."/>
            <person name="Isberg S.R."/>
            <person name="Miles L.G."/>
            <person name="Chong A.Y."/>
            <person name="Gongora J."/>
            <person name="Dalzell P."/>
            <person name="Moran C."/>
            <person name="Bed'hom B."/>
            <person name="Abzhanov A."/>
            <person name="Burgess S.C."/>
            <person name="Cooksey A.M."/>
            <person name="Castoe T.A."/>
            <person name="Crawford N.G."/>
            <person name="Densmore L.D."/>
            <person name="Drew J.C."/>
            <person name="Edwards S.V."/>
            <person name="Faircloth B.C."/>
            <person name="Fujita M.K."/>
            <person name="Greenwold M.J."/>
            <person name="Hoffmann F.G."/>
            <person name="Howard J.M."/>
            <person name="Iguchi T."/>
            <person name="Janes D.E."/>
            <person name="Khan S.Y."/>
            <person name="Kohno S."/>
            <person name="de Koning A.J."/>
            <person name="Lance S.L."/>
            <person name="McCarthy F.M."/>
            <person name="McCormack J.E."/>
            <person name="Merchant M.E."/>
            <person name="Peterson D.G."/>
            <person name="Pollock D.D."/>
            <person name="Pourmand N."/>
            <person name="Raney B.J."/>
            <person name="Roessler K.A."/>
            <person name="Sanford J.R."/>
            <person name="Sawyer R.H."/>
            <person name="Schmidt C.J."/>
            <person name="Triplett E.W."/>
            <person name="Tuberville T.D."/>
            <person name="Venegas-Anaya M."/>
            <person name="Howard J.T."/>
            <person name="Jarvis E.D."/>
            <person name="Guillette L.J.Jr."/>
            <person name="Glenn T.C."/>
            <person name="Green R.E."/>
            <person name="Ray D.A."/>
        </authorList>
    </citation>
    <scope>NUCLEOTIDE SEQUENCE [LARGE SCALE GENOMIC DNA]</scope>
    <source>
        <strain evidence="1">KSC_2009_1</strain>
    </source>
</reference>
<keyword evidence="2" id="KW-1185">Reference proteome</keyword>
<evidence type="ECO:0000313" key="1">
    <source>
        <dbReference type="EMBL" id="KYO24051.1"/>
    </source>
</evidence>
<organism evidence="1 2">
    <name type="scientific">Alligator mississippiensis</name>
    <name type="common">American alligator</name>
    <dbReference type="NCBI Taxonomy" id="8496"/>
    <lineage>
        <taxon>Eukaryota</taxon>
        <taxon>Metazoa</taxon>
        <taxon>Chordata</taxon>
        <taxon>Craniata</taxon>
        <taxon>Vertebrata</taxon>
        <taxon>Euteleostomi</taxon>
        <taxon>Archelosauria</taxon>
        <taxon>Archosauria</taxon>
        <taxon>Crocodylia</taxon>
        <taxon>Alligatoridae</taxon>
        <taxon>Alligatorinae</taxon>
        <taxon>Alligator</taxon>
    </lineage>
</organism>
<comment type="caution">
    <text evidence="1">The sequence shown here is derived from an EMBL/GenBank/DDBJ whole genome shotgun (WGS) entry which is preliminary data.</text>
</comment>
<sequence>MAREMPVALAEDLPYLMVLGHKWTKIYYILDIVRAYAKDILGLMVEESDTDDTVKFDLESLASSTHFREAQAREPSSRQS</sequence>
<gene>
    <name evidence="1" type="ORF">Y1Q_0004634</name>
</gene>